<feature type="compositionally biased region" description="Acidic residues" evidence="1">
    <location>
        <begin position="1"/>
        <end position="13"/>
    </location>
</feature>
<evidence type="ECO:0000313" key="2">
    <source>
        <dbReference type="EMBL" id="AQT25701.1"/>
    </source>
</evidence>
<evidence type="ECO:0000256" key="1">
    <source>
        <dbReference type="SAM" id="MobiDB-lite"/>
    </source>
</evidence>
<protein>
    <submittedName>
        <fullName evidence="2">Scaffolding protein</fullName>
    </submittedName>
</protein>
<feature type="region of interest" description="Disordered" evidence="1">
    <location>
        <begin position="1"/>
        <end position="37"/>
    </location>
</feature>
<dbReference type="Proteomes" id="UP000240702">
    <property type="component" value="Segment"/>
</dbReference>
<gene>
    <name evidence="2" type="primary">26</name>
    <name evidence="2" type="ORF">EniyanLRS_26</name>
</gene>
<feature type="region of interest" description="Disordered" evidence="1">
    <location>
        <begin position="58"/>
        <end position="105"/>
    </location>
</feature>
<reference evidence="2 3" key="1">
    <citation type="submission" date="2016-12" db="EMBL/GenBank/DDBJ databases">
        <title>Whole genome Sequence of Mycobacteriophages.</title>
        <authorList>
            <person name="Bajpai U."/>
        </authorList>
    </citation>
    <scope>NUCLEOTIDE SEQUENCE [LARGE SCALE GENOMIC DNA]</scope>
</reference>
<feature type="compositionally biased region" description="Basic and acidic residues" evidence="1">
    <location>
        <begin position="170"/>
        <end position="184"/>
    </location>
</feature>
<feature type="region of interest" description="Disordered" evidence="1">
    <location>
        <begin position="157"/>
        <end position="200"/>
    </location>
</feature>
<sequence length="218" mass="24229">MDDLDFGTEDGGAEENTTGTDSGQDSGDDNADGPVTFESKADLVKYVNGIVKTRVARESRKYAPVVQERDTLKSELEKLRAQSPESKDSTTQPDPRVDELQKQLNELLEYRKTTERNELVRRVAKDKGLPEEFIPHVNIVGDDEDDIASSIEDFVSLLPKNEQKQQNLKTKPDTKDEGKGDKGRGGNTKPDDDNDIDPKALAHKIGRYGQNLPFVVSN</sequence>
<dbReference type="InterPro" id="IPR025580">
    <property type="entry name" value="Gp46"/>
</dbReference>
<accession>A0A2I2MPD1</accession>
<dbReference type="EMBL" id="KY385381">
    <property type="protein sequence ID" value="AQT25701.1"/>
    <property type="molecule type" value="Genomic_DNA"/>
</dbReference>
<organism evidence="2 3">
    <name type="scientific">Mycobacterium phage EniyanLRS</name>
    <dbReference type="NCBI Taxonomy" id="1933770"/>
    <lineage>
        <taxon>Viruses</taxon>
        <taxon>Duplodnaviria</taxon>
        <taxon>Heunggongvirae</taxon>
        <taxon>Uroviricota</taxon>
        <taxon>Caudoviricetes</taxon>
        <taxon>Vilmaviridae</taxon>
        <taxon>Wildcatvirus</taxon>
        <taxon>Wildcatvirus wildcat</taxon>
        <taxon>Mycobacterium virus Wildcat</taxon>
    </lineage>
</organism>
<feature type="compositionally biased region" description="Basic and acidic residues" evidence="1">
    <location>
        <begin position="58"/>
        <end position="88"/>
    </location>
</feature>
<evidence type="ECO:0000313" key="3">
    <source>
        <dbReference type="Proteomes" id="UP000240702"/>
    </source>
</evidence>
<dbReference type="Pfam" id="PF14265">
    <property type="entry name" value="DUF4355"/>
    <property type="match status" value="1"/>
</dbReference>
<proteinExistence type="predicted"/>
<name>A0A2I2MPD1_9CAUD</name>